<dbReference type="SUPFAM" id="SSF48452">
    <property type="entry name" value="TPR-like"/>
    <property type="match status" value="1"/>
</dbReference>
<feature type="repeat" description="TPR" evidence="3">
    <location>
        <begin position="177"/>
        <end position="210"/>
    </location>
</feature>
<comment type="caution">
    <text evidence="5">The sequence shown here is derived from an EMBL/GenBank/DDBJ whole genome shotgun (WGS) entry which is preliminary data.</text>
</comment>
<evidence type="ECO:0000256" key="4">
    <source>
        <dbReference type="SAM" id="Phobius"/>
    </source>
</evidence>
<evidence type="ECO:0000256" key="1">
    <source>
        <dbReference type="ARBA" id="ARBA00022737"/>
    </source>
</evidence>
<dbReference type="SMART" id="SM00028">
    <property type="entry name" value="TPR"/>
    <property type="match status" value="4"/>
</dbReference>
<keyword evidence="4" id="KW-0812">Transmembrane</keyword>
<keyword evidence="1" id="KW-0677">Repeat</keyword>
<evidence type="ECO:0000313" key="6">
    <source>
        <dbReference type="Proteomes" id="UP000216013"/>
    </source>
</evidence>
<sequence>MSIYEPSSNEVMLLGHYIKQGEYVRAEELAEDAIRENPEAPRGYFLLGLYHHFINQQEEALVWWDKALALAPTNEDVLSTYTHYLFLSGINPDKWRELVYTGIKHYPDNSYFHFQYAQAHLNRDHEISLAAYEEAIRLDPQQEDYLANYGMLLYHLGRKKEAEKYEELALSINPEHVQHLLRFGELAYHFRKYKKAQMLIDEAMRLAPDNTEVRQAYARIHPTKNIVVRTKNDLDYFALILPGKWIWKAFKEKVNIFWILLFLFVIESTVLYLLLGSSSLILIGAYAVSFYAVHRIKRYMLDKSGITQKEEEQMKEKTEQNQRDAIQEMQVNIASAKQPENDVTPLSEEELEQQLAKMWQSENVTAVKKRMDETEAEETEPNKPLAPFRPAPPQEYSHWPFFAMFAAVIILFAVRSLPVFDNGPEPVAADTDLQKSIQEAQPEDFTFDTEANDGVVQHFIDLLKEDATEEQLTELVSSDYTATILDNMDSPVIQAIAAAEIKKEIEPYKGLPITYALVTNEQEDVQAIIGVSDGTVSSIYAEGWSTSEADLNKYEELMTEMEK</sequence>
<name>A0A268AB60_9BACI</name>
<dbReference type="Pfam" id="PF13432">
    <property type="entry name" value="TPR_16"/>
    <property type="match status" value="2"/>
</dbReference>
<feature type="transmembrane region" description="Helical" evidence="4">
    <location>
        <begin position="399"/>
        <end position="417"/>
    </location>
</feature>
<dbReference type="Proteomes" id="UP000216013">
    <property type="component" value="Unassembled WGS sequence"/>
</dbReference>
<dbReference type="AlphaFoldDB" id="A0A268AB60"/>
<feature type="transmembrane region" description="Helical" evidence="4">
    <location>
        <begin position="280"/>
        <end position="296"/>
    </location>
</feature>
<dbReference type="PANTHER" id="PTHR44943:SF8">
    <property type="entry name" value="TPR REPEAT-CONTAINING PROTEIN MJ0263"/>
    <property type="match status" value="1"/>
</dbReference>
<reference evidence="5 6" key="1">
    <citation type="submission" date="2017-07" db="EMBL/GenBank/DDBJ databases">
        <title>Isolation and whole genome analysis of endospore-forming bacteria from heroin.</title>
        <authorList>
            <person name="Kalinowski J."/>
            <person name="Ahrens B."/>
            <person name="Al-Dilaimi A."/>
            <person name="Winkler A."/>
            <person name="Wibberg D."/>
            <person name="Schleenbecker U."/>
            <person name="Ruckert C."/>
            <person name="Wolfel R."/>
            <person name="Grass G."/>
        </authorList>
    </citation>
    <scope>NUCLEOTIDE SEQUENCE [LARGE SCALE GENOMIC DNA]</scope>
    <source>
        <strain evidence="5 6">7528</strain>
    </source>
</reference>
<keyword evidence="4" id="KW-1133">Transmembrane helix</keyword>
<keyword evidence="2 3" id="KW-0802">TPR repeat</keyword>
<evidence type="ECO:0000313" key="5">
    <source>
        <dbReference type="EMBL" id="PAD21367.1"/>
    </source>
</evidence>
<organism evidence="5 6">
    <name type="scientific">Terribacillus saccharophilus</name>
    <dbReference type="NCBI Taxonomy" id="361277"/>
    <lineage>
        <taxon>Bacteria</taxon>
        <taxon>Bacillati</taxon>
        <taxon>Bacillota</taxon>
        <taxon>Bacilli</taxon>
        <taxon>Bacillales</taxon>
        <taxon>Bacillaceae</taxon>
        <taxon>Terribacillus</taxon>
    </lineage>
</organism>
<proteinExistence type="predicted"/>
<dbReference type="InterPro" id="IPR011990">
    <property type="entry name" value="TPR-like_helical_dom_sf"/>
</dbReference>
<dbReference type="PANTHER" id="PTHR44943">
    <property type="entry name" value="CELLULOSE SYNTHASE OPERON PROTEIN C"/>
    <property type="match status" value="1"/>
</dbReference>
<evidence type="ECO:0000256" key="3">
    <source>
        <dbReference type="PROSITE-ProRule" id="PRU00339"/>
    </source>
</evidence>
<dbReference type="InterPro" id="IPR019734">
    <property type="entry name" value="TPR_rpt"/>
</dbReference>
<keyword evidence="4" id="KW-0472">Membrane</keyword>
<feature type="repeat" description="TPR" evidence="3">
    <location>
        <begin position="41"/>
        <end position="74"/>
    </location>
</feature>
<feature type="repeat" description="TPR" evidence="3">
    <location>
        <begin position="143"/>
        <end position="176"/>
    </location>
</feature>
<accession>A0A268AB60</accession>
<dbReference type="PROSITE" id="PS50005">
    <property type="entry name" value="TPR"/>
    <property type="match status" value="3"/>
</dbReference>
<evidence type="ECO:0000256" key="2">
    <source>
        <dbReference type="ARBA" id="ARBA00022803"/>
    </source>
</evidence>
<gene>
    <name evidence="5" type="ORF">CHH64_08635</name>
</gene>
<dbReference type="InterPro" id="IPR051685">
    <property type="entry name" value="Ycf3/AcsC/BcsC/TPR_MFPF"/>
</dbReference>
<dbReference type="EMBL" id="NPBV01000012">
    <property type="protein sequence ID" value="PAD21367.1"/>
    <property type="molecule type" value="Genomic_DNA"/>
</dbReference>
<dbReference type="RefSeq" id="WP_095260912.1">
    <property type="nucleotide sequence ID" value="NZ_NPBV01000012.1"/>
</dbReference>
<protein>
    <submittedName>
        <fullName evidence="5">Uncharacterized protein</fullName>
    </submittedName>
</protein>
<dbReference type="Gene3D" id="1.25.40.10">
    <property type="entry name" value="Tetratricopeptide repeat domain"/>
    <property type="match status" value="1"/>
</dbReference>